<gene>
    <name evidence="10" type="ORF">TWF696_003431</name>
</gene>
<protein>
    <recommendedName>
        <fullName evidence="7">Peptide hydrolase</fullName>
        <ecNumber evidence="7">3.4.-.-</ecNumber>
    </recommendedName>
</protein>
<dbReference type="EMBL" id="JAVHNQ010000017">
    <property type="protein sequence ID" value="KAK6330544.1"/>
    <property type="molecule type" value="Genomic_DNA"/>
</dbReference>
<dbReference type="SUPFAM" id="SSF52025">
    <property type="entry name" value="PA domain"/>
    <property type="match status" value="1"/>
</dbReference>
<evidence type="ECO:0000256" key="7">
    <source>
        <dbReference type="RuleBase" id="RU361240"/>
    </source>
</evidence>
<dbReference type="GO" id="GO:0006508">
    <property type="term" value="P:proteolysis"/>
    <property type="evidence" value="ECO:0007669"/>
    <property type="project" value="UniProtKB-KW"/>
</dbReference>
<evidence type="ECO:0000256" key="6">
    <source>
        <dbReference type="ARBA" id="ARBA00022833"/>
    </source>
</evidence>
<dbReference type="EC" id="3.4.-.-" evidence="7"/>
<keyword evidence="4 7" id="KW-0479">Metal-binding</keyword>
<feature type="signal peptide" evidence="7">
    <location>
        <begin position="1"/>
        <end position="17"/>
    </location>
</feature>
<name>A0AAV9TX58_9PEZI</name>
<keyword evidence="3 7" id="KW-0645">Protease</keyword>
<dbReference type="InterPro" id="IPR045175">
    <property type="entry name" value="M28_fam"/>
</dbReference>
<evidence type="ECO:0000256" key="4">
    <source>
        <dbReference type="ARBA" id="ARBA00022723"/>
    </source>
</evidence>
<dbReference type="PANTHER" id="PTHR12147:SF26">
    <property type="entry name" value="PEPTIDASE M28 DOMAIN-CONTAINING PROTEIN"/>
    <property type="match status" value="1"/>
</dbReference>
<evidence type="ECO:0000313" key="11">
    <source>
        <dbReference type="Proteomes" id="UP001375240"/>
    </source>
</evidence>
<dbReference type="InterPro" id="IPR046450">
    <property type="entry name" value="PA_dom_sf"/>
</dbReference>
<dbReference type="Pfam" id="PF02225">
    <property type="entry name" value="PA"/>
    <property type="match status" value="1"/>
</dbReference>
<evidence type="ECO:0000256" key="2">
    <source>
        <dbReference type="ARBA" id="ARBA00005634"/>
    </source>
</evidence>
<evidence type="ECO:0000259" key="9">
    <source>
        <dbReference type="Pfam" id="PF04389"/>
    </source>
</evidence>
<dbReference type="PANTHER" id="PTHR12147">
    <property type="entry name" value="METALLOPEPTIDASE M28 FAMILY MEMBER"/>
    <property type="match status" value="1"/>
</dbReference>
<dbReference type="SUPFAM" id="SSF53187">
    <property type="entry name" value="Zn-dependent exopeptidases"/>
    <property type="match status" value="1"/>
</dbReference>
<comment type="caution">
    <text evidence="10">The sequence shown here is derived from an EMBL/GenBank/DDBJ whole genome shotgun (WGS) entry which is preliminary data.</text>
</comment>
<evidence type="ECO:0000256" key="5">
    <source>
        <dbReference type="ARBA" id="ARBA00022801"/>
    </source>
</evidence>
<dbReference type="InterPro" id="IPR007484">
    <property type="entry name" value="Peptidase_M28"/>
</dbReference>
<reference evidence="10 11" key="1">
    <citation type="submission" date="2019-10" db="EMBL/GenBank/DDBJ databases">
        <authorList>
            <person name="Palmer J.M."/>
        </authorList>
    </citation>
    <scope>NUCLEOTIDE SEQUENCE [LARGE SCALE GENOMIC DNA]</scope>
    <source>
        <strain evidence="10 11">TWF696</strain>
    </source>
</reference>
<dbReference type="InterPro" id="IPR003137">
    <property type="entry name" value="PA_domain"/>
</dbReference>
<evidence type="ECO:0000256" key="3">
    <source>
        <dbReference type="ARBA" id="ARBA00022670"/>
    </source>
</evidence>
<feature type="domain" description="Peptidase M28" evidence="9">
    <location>
        <begin position="240"/>
        <end position="438"/>
    </location>
</feature>
<feature type="chain" id="PRO_5043107539" description="Peptide hydrolase" evidence="7">
    <location>
        <begin position="18"/>
        <end position="489"/>
    </location>
</feature>
<dbReference type="Pfam" id="PF04389">
    <property type="entry name" value="Peptidase_M28"/>
    <property type="match status" value="1"/>
</dbReference>
<dbReference type="AlphaFoldDB" id="A0AAV9TX58"/>
<dbReference type="Gene3D" id="3.40.630.10">
    <property type="entry name" value="Zn peptidases"/>
    <property type="match status" value="1"/>
</dbReference>
<organism evidence="10 11">
    <name type="scientific">Orbilia brochopaga</name>
    <dbReference type="NCBI Taxonomy" id="3140254"/>
    <lineage>
        <taxon>Eukaryota</taxon>
        <taxon>Fungi</taxon>
        <taxon>Dikarya</taxon>
        <taxon>Ascomycota</taxon>
        <taxon>Pezizomycotina</taxon>
        <taxon>Orbiliomycetes</taxon>
        <taxon>Orbiliales</taxon>
        <taxon>Orbiliaceae</taxon>
        <taxon>Orbilia</taxon>
    </lineage>
</organism>
<feature type="domain" description="PA" evidence="8">
    <location>
        <begin position="124"/>
        <end position="213"/>
    </location>
</feature>
<comment type="similarity">
    <text evidence="2">Belongs to the peptidase M28 family. M28B subfamily.</text>
</comment>
<keyword evidence="6 7" id="KW-0862">Zinc</keyword>
<evidence type="ECO:0000256" key="1">
    <source>
        <dbReference type="ARBA" id="ARBA00001947"/>
    </source>
</evidence>
<dbReference type="Proteomes" id="UP001375240">
    <property type="component" value="Unassembled WGS sequence"/>
</dbReference>
<keyword evidence="7" id="KW-0732">Signal</keyword>
<accession>A0AAV9TX58</accession>
<dbReference type="Gene3D" id="3.50.30.30">
    <property type="match status" value="1"/>
</dbReference>
<keyword evidence="5 7" id="KW-0378">Hydrolase</keyword>
<sequence>MKLQFSSLTLFALCAAAIPVDPPLDSEGMQSFVTKDGLLDTLENLDRIGAENGGNRATGTPGYAASLEYLKSRLAKSKQYRYWTQEFLVPLFNGSEKVQFTVNGESIPITRLNYAPETMSEDIKGAIVKGPMGTASCDTSSYENLNVKGQIVLLDGSECPTGNLLESKVDTALGVGAVAVIIYRDDGDGPHEAPVPECHRPGGFIKKSDGLTLLQRIESGDKVTGHYHRSQTVSFERTQNTFAESKGGDPDNVIMLGAHLDSVVFGPGLNDDGSGVSLLLALFDAAQHFLPKNKIRFAWWGAEENAMIGSRYFTSHITKEEADRILVYVNFDMVGRGQAFGVFNSSSSMQGLSAAPGSTYIEKLFVDHLVSKGIPITPFPFTRTSDYADFMALLNKPVGGIHTGIIPERDPCWHLNCDTLSNINITALEINAKAAAHVIAVLSNDATDNIPKTPYTPQTGVRDFGPADDADSLPWDCIVRKQLTTIGGQ</sequence>
<proteinExistence type="inferred from homology"/>
<dbReference type="GO" id="GO:0046872">
    <property type="term" value="F:metal ion binding"/>
    <property type="evidence" value="ECO:0007669"/>
    <property type="project" value="UniProtKB-KW"/>
</dbReference>
<comment type="cofactor">
    <cofactor evidence="1">
        <name>Zn(2+)</name>
        <dbReference type="ChEBI" id="CHEBI:29105"/>
    </cofactor>
</comment>
<keyword evidence="11" id="KW-1185">Reference proteome</keyword>
<dbReference type="GO" id="GO:0008235">
    <property type="term" value="F:metalloexopeptidase activity"/>
    <property type="evidence" value="ECO:0007669"/>
    <property type="project" value="InterPro"/>
</dbReference>
<evidence type="ECO:0000259" key="8">
    <source>
        <dbReference type="Pfam" id="PF02225"/>
    </source>
</evidence>
<evidence type="ECO:0000313" key="10">
    <source>
        <dbReference type="EMBL" id="KAK6330544.1"/>
    </source>
</evidence>